<protein>
    <submittedName>
        <fullName evidence="2">Uncharacterized protein</fullName>
    </submittedName>
</protein>
<evidence type="ECO:0000313" key="2">
    <source>
        <dbReference type="EMBL" id="BAU93438.1"/>
    </source>
</evidence>
<evidence type="ECO:0000313" key="3">
    <source>
        <dbReference type="Proteomes" id="UP000218288"/>
    </source>
</evidence>
<reference evidence="2 3" key="1">
    <citation type="journal article" date="2016" name="Genome Announc.">
        <title>Complete Genome Sequence of Methylobacterium populi P-1M, Isolated from Pink-Pigmented Household Biofilm.</title>
        <authorList>
            <person name="Morohoshi T."/>
            <person name="Ikeda T."/>
        </authorList>
    </citation>
    <scope>NUCLEOTIDE SEQUENCE [LARGE SCALE GENOMIC DNA]</scope>
    <source>
        <strain evidence="2 3">P-1M</strain>
    </source>
</reference>
<evidence type="ECO:0000256" key="1">
    <source>
        <dbReference type="SAM" id="MobiDB-lite"/>
    </source>
</evidence>
<accession>A0A161JLF9</accession>
<dbReference type="EMBL" id="AP014809">
    <property type="protein sequence ID" value="BAU93438.1"/>
    <property type="molecule type" value="Genomic_DNA"/>
</dbReference>
<feature type="compositionally biased region" description="Basic and acidic residues" evidence="1">
    <location>
        <begin position="153"/>
        <end position="163"/>
    </location>
</feature>
<organism evidence="2 3">
    <name type="scientific">Methylorubrum populi</name>
    <dbReference type="NCBI Taxonomy" id="223967"/>
    <lineage>
        <taxon>Bacteria</taxon>
        <taxon>Pseudomonadati</taxon>
        <taxon>Pseudomonadota</taxon>
        <taxon>Alphaproteobacteria</taxon>
        <taxon>Hyphomicrobiales</taxon>
        <taxon>Methylobacteriaceae</taxon>
        <taxon>Methylorubrum</taxon>
    </lineage>
</organism>
<dbReference type="Proteomes" id="UP000218288">
    <property type="component" value="Chromosome"/>
</dbReference>
<gene>
    <name evidence="2" type="ORF">MPPM_4833</name>
</gene>
<dbReference type="RefSeq" id="WP_096487164.1">
    <property type="nucleotide sequence ID" value="NZ_AP014809.1"/>
</dbReference>
<proteinExistence type="predicted"/>
<feature type="region of interest" description="Disordered" evidence="1">
    <location>
        <begin position="144"/>
        <end position="163"/>
    </location>
</feature>
<dbReference type="AlphaFoldDB" id="A0A161JLF9"/>
<name>A0A161JLF9_9HYPH</name>
<sequence>MSRDQDAGAKRAADLAIKKVLEEHGEQANASTVWRVQGTAVISHKALERIAGRVGIRFDLPTILRAERDEAVMLVAGTRGDLREWSIGECVVNVNYRVSGKQAAYVYAMAEKRAKDRVILKLLALHGLAYSEEEADDFKARGEAIDQTDEQTEERSERSEADQRAEYIAACKRTIAATTEGKLLQVWWMSADEKAARRDFGLSQAEIDALKDAVTARLQAIGRGSDGDDSRRAAA</sequence>
<dbReference type="OrthoDB" id="8015888at2"/>